<dbReference type="AlphaFoldDB" id="A0A238D6P6"/>
<dbReference type="Proteomes" id="UP000214566">
    <property type="component" value="Unassembled WGS sequence"/>
</dbReference>
<reference evidence="1 2" key="1">
    <citation type="submission" date="2016-06" db="EMBL/GenBank/DDBJ databases">
        <authorList>
            <person name="Kjaerup R.B."/>
            <person name="Dalgaard T.S."/>
            <person name="Juul-Madsen H.R."/>
        </authorList>
    </citation>
    <scope>NUCLEOTIDE SEQUENCE [LARGE SCALE GENOMIC DNA]</scope>
    <source>
        <strain evidence="1 2">DSM 16361</strain>
    </source>
</reference>
<organism evidence="1 2">
    <name type="scientific">Thiomonas delicata</name>
    <name type="common">Thiomonas cuprina</name>
    <dbReference type="NCBI Taxonomy" id="364030"/>
    <lineage>
        <taxon>Bacteria</taxon>
        <taxon>Pseudomonadati</taxon>
        <taxon>Pseudomonadota</taxon>
        <taxon>Betaproteobacteria</taxon>
        <taxon>Burkholderiales</taxon>
        <taxon>Thiomonas</taxon>
    </lineage>
</organism>
<dbReference type="EMBL" id="FLMQ01000056">
    <property type="protein sequence ID" value="SBP88983.1"/>
    <property type="molecule type" value="Genomic_DNA"/>
</dbReference>
<protein>
    <submittedName>
        <fullName evidence="1">Uncharacterized protein</fullName>
    </submittedName>
</protein>
<evidence type="ECO:0000313" key="1">
    <source>
        <dbReference type="EMBL" id="SBP88983.1"/>
    </source>
</evidence>
<gene>
    <name evidence="1" type="ORF">THIARS_70603</name>
</gene>
<sequence length="39" mass="4386">MTAYNRALDHLRLPIMDTVTIPRTLRGIDTRIACEPCSA</sequence>
<evidence type="ECO:0000313" key="2">
    <source>
        <dbReference type="Proteomes" id="UP000214566"/>
    </source>
</evidence>
<proteinExistence type="predicted"/>
<keyword evidence="2" id="KW-1185">Reference proteome</keyword>
<name>A0A238D6P6_THIDL</name>
<accession>A0A238D6P6</accession>